<dbReference type="InterPro" id="IPR011055">
    <property type="entry name" value="Dup_hybrid_motif"/>
</dbReference>
<dbReference type="Pfam" id="PF01551">
    <property type="entry name" value="Peptidase_M23"/>
    <property type="match status" value="1"/>
</dbReference>
<feature type="domain" description="Peptidoglycan hydrolase PcsB coiled-coil" evidence="5">
    <location>
        <begin position="100"/>
        <end position="172"/>
    </location>
</feature>
<comment type="caution">
    <text evidence="6">The sequence shown here is derived from an EMBL/GenBank/DDBJ whole genome shotgun (WGS) entry which is preliminary data.</text>
</comment>
<keyword evidence="1" id="KW-0732">Signal</keyword>
<dbReference type="EMBL" id="AKKV01000019">
    <property type="protein sequence ID" value="EIT86981.1"/>
    <property type="molecule type" value="Genomic_DNA"/>
</dbReference>
<dbReference type="InterPro" id="IPR057309">
    <property type="entry name" value="PcsB_CC"/>
</dbReference>
<name>I8J5C7_9BACL</name>
<evidence type="ECO:0000256" key="1">
    <source>
        <dbReference type="ARBA" id="ARBA00022729"/>
    </source>
</evidence>
<dbReference type="STRING" id="1196324.A374_01959"/>
<evidence type="ECO:0000313" key="6">
    <source>
        <dbReference type="EMBL" id="EIT86981.1"/>
    </source>
</evidence>
<feature type="coiled-coil region" evidence="2">
    <location>
        <begin position="153"/>
        <end position="211"/>
    </location>
</feature>
<accession>I8J5C7</accession>
<keyword evidence="7" id="KW-1185">Reference proteome</keyword>
<dbReference type="AlphaFoldDB" id="I8J5C7"/>
<evidence type="ECO:0000259" key="5">
    <source>
        <dbReference type="Pfam" id="PF24568"/>
    </source>
</evidence>
<dbReference type="Gene3D" id="2.70.70.10">
    <property type="entry name" value="Glucose Permease (Domain IIA)"/>
    <property type="match status" value="1"/>
</dbReference>
<dbReference type="SUPFAM" id="SSF51261">
    <property type="entry name" value="Duplicated hybrid motif"/>
    <property type="match status" value="1"/>
</dbReference>
<feature type="region of interest" description="Disordered" evidence="3">
    <location>
        <begin position="248"/>
        <end position="311"/>
    </location>
</feature>
<dbReference type="RefSeq" id="WP_007200493.1">
    <property type="nucleotide sequence ID" value="NZ_AKKV01000019.1"/>
</dbReference>
<dbReference type="Gene3D" id="6.10.250.3150">
    <property type="match status" value="1"/>
</dbReference>
<protein>
    <submittedName>
        <fullName evidence="6">Uncharacterized protein</fullName>
    </submittedName>
</protein>
<dbReference type="Proteomes" id="UP000004080">
    <property type="component" value="Unassembled WGS sequence"/>
</dbReference>
<organism evidence="6 7">
    <name type="scientific">Fictibacillus macauensis ZFHKF-1</name>
    <dbReference type="NCBI Taxonomy" id="1196324"/>
    <lineage>
        <taxon>Bacteria</taxon>
        <taxon>Bacillati</taxon>
        <taxon>Bacillota</taxon>
        <taxon>Bacilli</taxon>
        <taxon>Bacillales</taxon>
        <taxon>Fictibacillaceae</taxon>
        <taxon>Fictibacillus</taxon>
    </lineage>
</organism>
<dbReference type="PATRIC" id="fig|1196324.3.peg.390"/>
<feature type="compositionally biased region" description="Pro residues" evidence="3">
    <location>
        <begin position="288"/>
        <end position="298"/>
    </location>
</feature>
<evidence type="ECO:0000256" key="3">
    <source>
        <dbReference type="SAM" id="MobiDB-lite"/>
    </source>
</evidence>
<reference evidence="6 7" key="1">
    <citation type="journal article" date="2012" name="J. Bacteriol.">
        <title>Genome of Bacillus macauensis ZFHKF-1, a Long-Chain-Forming Bacterium.</title>
        <authorList>
            <person name="Cai L."/>
            <person name="Zhang T."/>
        </authorList>
    </citation>
    <scope>NUCLEOTIDE SEQUENCE [LARGE SCALE GENOMIC DNA]</scope>
    <source>
        <strain evidence="6 7">ZFHKF-1</strain>
    </source>
</reference>
<evidence type="ECO:0000259" key="4">
    <source>
        <dbReference type="Pfam" id="PF01551"/>
    </source>
</evidence>
<dbReference type="OrthoDB" id="9805070at2"/>
<gene>
    <name evidence="6" type="ORF">A374_01959</name>
</gene>
<dbReference type="PANTHER" id="PTHR21666">
    <property type="entry name" value="PEPTIDASE-RELATED"/>
    <property type="match status" value="1"/>
</dbReference>
<feature type="compositionally biased region" description="Basic and acidic residues" evidence="3">
    <location>
        <begin position="248"/>
        <end position="275"/>
    </location>
</feature>
<dbReference type="InterPro" id="IPR050570">
    <property type="entry name" value="Cell_wall_metabolism_enzyme"/>
</dbReference>
<dbReference type="CDD" id="cd12797">
    <property type="entry name" value="M23_peptidase"/>
    <property type="match status" value="1"/>
</dbReference>
<dbReference type="GO" id="GO:0004222">
    <property type="term" value="F:metalloendopeptidase activity"/>
    <property type="evidence" value="ECO:0007669"/>
    <property type="project" value="TreeGrafter"/>
</dbReference>
<feature type="coiled-coil region" evidence="2">
    <location>
        <begin position="57"/>
        <end position="98"/>
    </location>
</feature>
<feature type="domain" description="M23ase beta-sheet core" evidence="4">
    <location>
        <begin position="328"/>
        <end position="426"/>
    </location>
</feature>
<proteinExistence type="predicted"/>
<dbReference type="PANTHER" id="PTHR21666:SF270">
    <property type="entry name" value="MUREIN HYDROLASE ACTIVATOR ENVC"/>
    <property type="match status" value="1"/>
</dbReference>
<evidence type="ECO:0000256" key="2">
    <source>
        <dbReference type="SAM" id="Coils"/>
    </source>
</evidence>
<dbReference type="eggNOG" id="COG4942">
    <property type="taxonomic scope" value="Bacteria"/>
</dbReference>
<keyword evidence="2" id="KW-0175">Coiled coil</keyword>
<dbReference type="Pfam" id="PF24568">
    <property type="entry name" value="CC_PcsB"/>
    <property type="match status" value="1"/>
</dbReference>
<sequence length="437" mass="48182">MKYKVLTGLLSVSVGMTTFTQMPANAQSLSDIHKKQADNKAKQHKKKAQMDHVKGEHNAVLQELKSIEAKYKQTKNEITSKKTEISTTKQKIVQLKKEIMVINKRIQKREALLKERLRSIYENGGTVKYLEVVLGSQSFGDFLDRVFSINTIADSDKQLLKEQKEDKEAVEQDKKHVENQLASLTTKLGELNDLQDKLKGQKEAKSRLSASLKSKEEHIHKDLLSMKEQDEILADQEKAAKAEILRAKREAAEQQRKEAEQAKREAADRHKEKASKPALQAPAEEPSSPNPAPAPKPAPSHGSASFSWPASGSISSPFGNRSFQGPEFHPGIDIANAGSNVPVSAAASGTVIRSYLSSSYGNCVFIASYKNGQMYTTVYAHMSARAVSAGQTVSQGQRIGTMGSTGNSTGQHLHFEIHKGEWNYAKSNAVNPLSYLQ</sequence>
<evidence type="ECO:0000313" key="7">
    <source>
        <dbReference type="Proteomes" id="UP000004080"/>
    </source>
</evidence>
<dbReference type="InterPro" id="IPR016047">
    <property type="entry name" value="M23ase_b-sheet_dom"/>
</dbReference>